<keyword evidence="2" id="KW-1185">Reference proteome</keyword>
<reference evidence="1 2" key="1">
    <citation type="submission" date="2018-12" db="EMBL/GenBank/DDBJ databases">
        <title>Amycolatopsis eburnea sp. nov. actinomycete associate with arbuscular mycorrhiza fungal spore.</title>
        <authorList>
            <person name="Lumyong S."/>
            <person name="Chaiya L."/>
        </authorList>
    </citation>
    <scope>NUCLEOTIDE SEQUENCE [LARGE SCALE GENOMIC DNA]</scope>
    <source>
        <strain evidence="1 2">GLM-1</strain>
    </source>
</reference>
<gene>
    <name evidence="1" type="ORF">EIY87_00145</name>
</gene>
<dbReference type="OrthoDB" id="3626707at2"/>
<evidence type="ECO:0000313" key="1">
    <source>
        <dbReference type="EMBL" id="RSD26431.1"/>
    </source>
</evidence>
<dbReference type="Proteomes" id="UP000267081">
    <property type="component" value="Unassembled WGS sequence"/>
</dbReference>
<proteinExistence type="predicted"/>
<accession>A0A427TQ86</accession>
<dbReference type="RefSeq" id="WP_125305563.1">
    <property type="nucleotide sequence ID" value="NZ_RSEC01000002.1"/>
</dbReference>
<sequence>MTDPALLDIAGMLNELRLGPLVVDSVPGPGGQGHALQVELEGPAPAPRLARFTELLTFVDVVLGKFHDSDTTVRLTARGRAPSGVPVLVVATFDELQDVDVVTRIRTELGRAIARKNIAGLLTRLANLQTSTPA</sequence>
<dbReference type="EMBL" id="RSEC01000002">
    <property type="protein sequence ID" value="RSD26431.1"/>
    <property type="molecule type" value="Genomic_DNA"/>
</dbReference>
<comment type="caution">
    <text evidence="1">The sequence shown here is derived from an EMBL/GenBank/DDBJ whole genome shotgun (WGS) entry which is preliminary data.</text>
</comment>
<organism evidence="1 2">
    <name type="scientific">Amycolatopsis eburnea</name>
    <dbReference type="NCBI Taxonomy" id="2267691"/>
    <lineage>
        <taxon>Bacteria</taxon>
        <taxon>Bacillati</taxon>
        <taxon>Actinomycetota</taxon>
        <taxon>Actinomycetes</taxon>
        <taxon>Pseudonocardiales</taxon>
        <taxon>Pseudonocardiaceae</taxon>
        <taxon>Amycolatopsis</taxon>
    </lineage>
</organism>
<dbReference type="AlphaFoldDB" id="A0A427TQ86"/>
<protein>
    <submittedName>
        <fullName evidence="1">Uncharacterized protein</fullName>
    </submittedName>
</protein>
<name>A0A427TQ86_9PSEU</name>
<evidence type="ECO:0000313" key="2">
    <source>
        <dbReference type="Proteomes" id="UP000267081"/>
    </source>
</evidence>